<feature type="compositionally biased region" description="Low complexity" evidence="1">
    <location>
        <begin position="79"/>
        <end position="92"/>
    </location>
</feature>
<gene>
    <name evidence="2" type="ORF">GCM10008018_02660</name>
</gene>
<evidence type="ECO:0000313" key="3">
    <source>
        <dbReference type="Proteomes" id="UP000615455"/>
    </source>
</evidence>
<organism evidence="2 3">
    <name type="scientific">Paenibacillus marchantiophytorum</name>
    <dbReference type="NCBI Taxonomy" id="1619310"/>
    <lineage>
        <taxon>Bacteria</taxon>
        <taxon>Bacillati</taxon>
        <taxon>Bacillota</taxon>
        <taxon>Bacilli</taxon>
        <taxon>Bacillales</taxon>
        <taxon>Paenibacillaceae</taxon>
        <taxon>Paenibacillus</taxon>
    </lineage>
</organism>
<dbReference type="Proteomes" id="UP000615455">
    <property type="component" value="Unassembled WGS sequence"/>
</dbReference>
<feature type="region of interest" description="Disordered" evidence="1">
    <location>
        <begin position="33"/>
        <end position="99"/>
    </location>
</feature>
<evidence type="ECO:0008006" key="4">
    <source>
        <dbReference type="Google" id="ProtNLM"/>
    </source>
</evidence>
<evidence type="ECO:0000313" key="2">
    <source>
        <dbReference type="EMBL" id="GGI43546.1"/>
    </source>
</evidence>
<proteinExistence type="predicted"/>
<protein>
    <recommendedName>
        <fullName evidence="4">DUF3679 domain-containing protein</fullName>
    </recommendedName>
</protein>
<dbReference type="EMBL" id="BMHE01000001">
    <property type="protein sequence ID" value="GGI43546.1"/>
    <property type="molecule type" value="Genomic_DNA"/>
</dbReference>
<dbReference type="Pfam" id="PF12438">
    <property type="entry name" value="DUF3679"/>
    <property type="match status" value="1"/>
</dbReference>
<dbReference type="InterPro" id="IPR020534">
    <property type="entry name" value="Uncharacterised_YqxA"/>
</dbReference>
<feature type="compositionally biased region" description="Polar residues" evidence="1">
    <location>
        <begin position="38"/>
        <end position="52"/>
    </location>
</feature>
<reference evidence="3" key="1">
    <citation type="journal article" date="2019" name="Int. J. Syst. Evol. Microbiol.">
        <title>The Global Catalogue of Microorganisms (GCM) 10K type strain sequencing project: providing services to taxonomists for standard genome sequencing and annotation.</title>
        <authorList>
            <consortium name="The Broad Institute Genomics Platform"/>
            <consortium name="The Broad Institute Genome Sequencing Center for Infectious Disease"/>
            <person name="Wu L."/>
            <person name="Ma J."/>
        </authorList>
    </citation>
    <scope>NUCLEOTIDE SEQUENCE [LARGE SCALE GENOMIC DNA]</scope>
    <source>
        <strain evidence="3">CGMCC 1.15043</strain>
    </source>
</reference>
<dbReference type="RefSeq" id="WP_189006483.1">
    <property type="nucleotide sequence ID" value="NZ_BMHE01000001.1"/>
</dbReference>
<keyword evidence="3" id="KW-1185">Reference proteome</keyword>
<evidence type="ECO:0000256" key="1">
    <source>
        <dbReference type="SAM" id="MobiDB-lite"/>
    </source>
</evidence>
<comment type="caution">
    <text evidence="2">The sequence shown here is derived from an EMBL/GenBank/DDBJ whole genome shotgun (WGS) entry which is preliminary data.</text>
</comment>
<sequence length="132" mass="13750">MRVRRFYLKMGLFGLLLLFCILFGVSLASSGMDRIQGPQPSSKAGQVVSSPSPGKGADLKTSPAPTAKTKGEQPTKGQAAASPAPTTKSAPVADHDNSLNHVGNKLGDLLQIASHHGIRLFVSLFDALLGKG</sequence>
<name>A0ABQ2BNA6_9BACL</name>
<accession>A0ABQ2BNA6</accession>